<dbReference type="AlphaFoldDB" id="W8BH13"/>
<evidence type="ECO:0000256" key="1">
    <source>
        <dbReference type="SAM" id="MobiDB-lite"/>
    </source>
</evidence>
<proteinExistence type="evidence at transcript level"/>
<sequence length="563" mass="61670">MSNLKDFEVSSTTESQGQQTNTTQNKGDSCNSFEYQDRVLLAANKKQHSNGGSSNGGGVNNGGSTSASNSAKSPFERELQRLLNESSRARALAAATSSSGGNITSVSNSNSNPEGNTTSNSSSRNNIELSYSASNSKLSSNNGLAAGGSGSNGNLSGSNSMSGNNNQKSLATTILDELTSPTTGRQPSKIPISTSFMIAKHPVGLEAIKEITRNKNPSESSQMQTSDTESCEILHENCNQLNLNMLDTVNNQSSTSTGTGNCRDSNQAPQQTKDHNHRHRQRPRSKDLDQSRESIDQLADGGEQQQSQQQQRHVRHHHHHHHHHQRPQRVNHTTALSNDTERDDTEDNLADEEFEDDEVSHDVRKKRVVIAPTEQQQRVNNIDYGYDEEHDEHEGSGMYNHHNHDDHVDRYEDDVDANRHVEMNVINDELKYGAGHHNHQSMDSNPLESQSEWSDDDCREEATGGAESTGYITDEPGLENISLLNEAGLTDAEGALSDVNSLYNAPDVDDTSVSSRASSRLLSLDSLSGLYDCDLDSKHEMAIVNVSHKITSKFGPQQQQQQS</sequence>
<name>W8BH13_CERCA</name>
<feature type="region of interest" description="Disordered" evidence="1">
    <location>
        <begin position="249"/>
        <end position="361"/>
    </location>
</feature>
<dbReference type="OrthoDB" id="6147412at2759"/>
<gene>
    <name evidence="2" type="primary">CYA1</name>
</gene>
<feature type="compositionally biased region" description="Acidic residues" evidence="1">
    <location>
        <begin position="341"/>
        <end position="359"/>
    </location>
</feature>
<feature type="region of interest" description="Disordered" evidence="1">
    <location>
        <begin position="142"/>
        <end position="167"/>
    </location>
</feature>
<reference evidence="2" key="2">
    <citation type="journal article" date="2014" name="BMC Genomics">
        <title>A genomic perspective to assessing quality of mass-reared SIT flies used in Mediterranean fruit fly (Ceratitis capitata) eradication in California.</title>
        <authorList>
            <person name="Calla B."/>
            <person name="Hall B."/>
            <person name="Hou S."/>
            <person name="Geib S.M."/>
        </authorList>
    </citation>
    <scope>NUCLEOTIDE SEQUENCE</scope>
</reference>
<feature type="compositionally biased region" description="Polar residues" evidence="1">
    <location>
        <begin position="249"/>
        <end position="271"/>
    </location>
</feature>
<feature type="region of interest" description="Disordered" evidence="1">
    <location>
        <begin position="1"/>
        <end position="76"/>
    </location>
</feature>
<feature type="compositionally biased region" description="Polar residues" evidence="1">
    <location>
        <begin position="100"/>
        <end position="115"/>
    </location>
</feature>
<feature type="compositionally biased region" description="Basic and acidic residues" evidence="1">
    <location>
        <begin position="284"/>
        <end position="295"/>
    </location>
</feature>
<accession>W8BH13</accession>
<feature type="compositionally biased region" description="Low complexity" evidence="1">
    <location>
        <begin position="10"/>
        <end position="24"/>
    </location>
</feature>
<reference evidence="2" key="1">
    <citation type="submission" date="2013-07" db="EMBL/GenBank/DDBJ databases">
        <authorList>
            <person name="Geib S."/>
        </authorList>
    </citation>
    <scope>NUCLEOTIDE SEQUENCE</scope>
</reference>
<feature type="compositionally biased region" description="Low complexity" evidence="1">
    <location>
        <begin position="90"/>
        <end position="99"/>
    </location>
</feature>
<feature type="compositionally biased region" description="Polar residues" evidence="1">
    <location>
        <begin position="441"/>
        <end position="452"/>
    </location>
</feature>
<feature type="compositionally biased region" description="Low complexity" evidence="1">
    <location>
        <begin position="152"/>
        <end position="166"/>
    </location>
</feature>
<dbReference type="EMBL" id="GAMC01017621">
    <property type="protein sequence ID" value="JAB88934.1"/>
    <property type="molecule type" value="mRNA"/>
</dbReference>
<organism evidence="2">
    <name type="scientific">Ceratitis capitata</name>
    <name type="common">Mediterranean fruit fly</name>
    <name type="synonym">Tephritis capitata</name>
    <dbReference type="NCBI Taxonomy" id="7213"/>
    <lineage>
        <taxon>Eukaryota</taxon>
        <taxon>Metazoa</taxon>
        <taxon>Ecdysozoa</taxon>
        <taxon>Arthropoda</taxon>
        <taxon>Hexapoda</taxon>
        <taxon>Insecta</taxon>
        <taxon>Pterygota</taxon>
        <taxon>Neoptera</taxon>
        <taxon>Endopterygota</taxon>
        <taxon>Diptera</taxon>
        <taxon>Brachycera</taxon>
        <taxon>Muscomorpha</taxon>
        <taxon>Tephritoidea</taxon>
        <taxon>Tephritidae</taxon>
        <taxon>Ceratitis</taxon>
        <taxon>Ceratitis</taxon>
    </lineage>
</organism>
<feature type="compositionally biased region" description="Low complexity" evidence="1">
    <location>
        <begin position="116"/>
        <end position="125"/>
    </location>
</feature>
<feature type="compositionally biased region" description="Basic residues" evidence="1">
    <location>
        <begin position="312"/>
        <end position="329"/>
    </location>
</feature>
<evidence type="ECO:0000313" key="2">
    <source>
        <dbReference type="EMBL" id="JAB88934.1"/>
    </source>
</evidence>
<feature type="region of interest" description="Disordered" evidence="1">
    <location>
        <begin position="434"/>
        <end position="474"/>
    </location>
</feature>
<protein>
    <submittedName>
        <fullName evidence="2">Ca(2+)/calmodulin-responsive adenylate cyclase</fullName>
    </submittedName>
</protein>
<feature type="compositionally biased region" description="Polar residues" evidence="1">
    <location>
        <begin position="25"/>
        <end position="34"/>
    </location>
</feature>
<feature type="region of interest" description="Disordered" evidence="1">
    <location>
        <begin position="90"/>
        <end position="125"/>
    </location>
</feature>